<keyword evidence="3" id="KW-1185">Reference proteome</keyword>
<proteinExistence type="predicted"/>
<keyword evidence="1" id="KW-0812">Transmembrane</keyword>
<dbReference type="OrthoDB" id="931231at2"/>
<organism evidence="2 3">
    <name type="scientific">Runella rosea</name>
    <dbReference type="NCBI Taxonomy" id="2259595"/>
    <lineage>
        <taxon>Bacteria</taxon>
        <taxon>Pseudomonadati</taxon>
        <taxon>Bacteroidota</taxon>
        <taxon>Cytophagia</taxon>
        <taxon>Cytophagales</taxon>
        <taxon>Spirosomataceae</taxon>
        <taxon>Runella</taxon>
    </lineage>
</organism>
<feature type="transmembrane region" description="Helical" evidence="1">
    <location>
        <begin position="130"/>
        <end position="150"/>
    </location>
</feature>
<name>A0A344TCZ0_9BACT</name>
<feature type="transmembrane region" description="Helical" evidence="1">
    <location>
        <begin position="238"/>
        <end position="259"/>
    </location>
</feature>
<accession>A0A344TCZ0</accession>
<feature type="transmembrane region" description="Helical" evidence="1">
    <location>
        <begin position="12"/>
        <end position="35"/>
    </location>
</feature>
<protein>
    <submittedName>
        <fullName evidence="2">Uncharacterized protein</fullName>
    </submittedName>
</protein>
<sequence length="312" mass="35864">MSDKSTTTAAKWALLIYSILTLRHFGIAMMLQFIMNPQFANVHENFLLYTKTYNSLMIWVGYVPAVLMLLSAISMIWLAPNFFPKKAVYVSVVLGMISVVTTLWVMMPIYKQWAITGYNAAQNQHLLSQTLYFQIIPSALQVVILISFLHTYLQDVKRVAKWIFLLVVVLNFYNMGTTSIEGSLAYPLWETVGAKDWLAYRQTPPNILFGIMFVFAAFSPIFLLIAMYWRRPKEIPKYLVTSYLLLVFYLFVITLLYFVPDFQVPLNNVHSLPLIKKLGTDDLIYRAPAGLALQVIVAWMFLKIKPSILNND</sequence>
<evidence type="ECO:0000313" key="2">
    <source>
        <dbReference type="EMBL" id="AXE16511.1"/>
    </source>
</evidence>
<dbReference type="RefSeq" id="WP_114065298.1">
    <property type="nucleotide sequence ID" value="NZ_CP030850.1"/>
</dbReference>
<reference evidence="2 3" key="1">
    <citation type="submission" date="2018-07" db="EMBL/GenBank/DDBJ databases">
        <title>Genome sequencing of Runella.</title>
        <authorList>
            <person name="Baek M.-G."/>
            <person name="Yi H."/>
        </authorList>
    </citation>
    <scope>NUCLEOTIDE SEQUENCE [LARGE SCALE GENOMIC DNA]</scope>
    <source>
        <strain evidence="2 3">HYN0085</strain>
    </source>
</reference>
<dbReference type="KEGG" id="run:DR864_01595"/>
<feature type="transmembrane region" description="Helical" evidence="1">
    <location>
        <begin position="162"/>
        <end position="186"/>
    </location>
</feature>
<evidence type="ECO:0000313" key="3">
    <source>
        <dbReference type="Proteomes" id="UP000251993"/>
    </source>
</evidence>
<dbReference type="EMBL" id="CP030850">
    <property type="protein sequence ID" value="AXE16511.1"/>
    <property type="molecule type" value="Genomic_DNA"/>
</dbReference>
<keyword evidence="1" id="KW-1133">Transmembrane helix</keyword>
<evidence type="ECO:0000256" key="1">
    <source>
        <dbReference type="SAM" id="Phobius"/>
    </source>
</evidence>
<feature type="transmembrane region" description="Helical" evidence="1">
    <location>
        <begin position="206"/>
        <end position="226"/>
    </location>
</feature>
<gene>
    <name evidence="2" type="ORF">DR864_01595</name>
</gene>
<feature type="transmembrane region" description="Helical" evidence="1">
    <location>
        <begin position="87"/>
        <end position="110"/>
    </location>
</feature>
<keyword evidence="1" id="KW-0472">Membrane</keyword>
<feature type="transmembrane region" description="Helical" evidence="1">
    <location>
        <begin position="55"/>
        <end position="80"/>
    </location>
</feature>
<dbReference type="AlphaFoldDB" id="A0A344TCZ0"/>
<feature type="transmembrane region" description="Helical" evidence="1">
    <location>
        <begin position="283"/>
        <end position="302"/>
    </location>
</feature>
<dbReference type="Proteomes" id="UP000251993">
    <property type="component" value="Chromosome"/>
</dbReference>